<organism evidence="7 8">
    <name type="scientific">Curvularia clavata</name>
    <dbReference type="NCBI Taxonomy" id="95742"/>
    <lineage>
        <taxon>Eukaryota</taxon>
        <taxon>Fungi</taxon>
        <taxon>Dikarya</taxon>
        <taxon>Ascomycota</taxon>
        <taxon>Pezizomycotina</taxon>
        <taxon>Dothideomycetes</taxon>
        <taxon>Pleosporomycetidae</taxon>
        <taxon>Pleosporales</taxon>
        <taxon>Pleosporineae</taxon>
        <taxon>Pleosporaceae</taxon>
        <taxon>Curvularia</taxon>
    </lineage>
</organism>
<feature type="transmembrane region" description="Helical" evidence="6">
    <location>
        <begin position="478"/>
        <end position="497"/>
    </location>
</feature>
<dbReference type="Proteomes" id="UP001056012">
    <property type="component" value="Chromosome 6"/>
</dbReference>
<keyword evidence="3 6" id="KW-0812">Transmembrane</keyword>
<keyword evidence="2" id="KW-0813">Transport</keyword>
<protein>
    <submittedName>
        <fullName evidence="7">MFS general substrate transporter</fullName>
    </submittedName>
</protein>
<evidence type="ECO:0000256" key="1">
    <source>
        <dbReference type="ARBA" id="ARBA00004141"/>
    </source>
</evidence>
<evidence type="ECO:0000256" key="6">
    <source>
        <dbReference type="SAM" id="Phobius"/>
    </source>
</evidence>
<keyword evidence="4 6" id="KW-1133">Transmembrane helix</keyword>
<dbReference type="GO" id="GO:0005886">
    <property type="term" value="C:plasma membrane"/>
    <property type="evidence" value="ECO:0007669"/>
    <property type="project" value="TreeGrafter"/>
</dbReference>
<feature type="transmembrane region" description="Helical" evidence="6">
    <location>
        <begin position="92"/>
        <end position="111"/>
    </location>
</feature>
<evidence type="ECO:0000256" key="5">
    <source>
        <dbReference type="ARBA" id="ARBA00023136"/>
    </source>
</evidence>
<evidence type="ECO:0000256" key="4">
    <source>
        <dbReference type="ARBA" id="ARBA00022989"/>
    </source>
</evidence>
<gene>
    <name evidence="7" type="ORF">yc1106_08097</name>
</gene>
<feature type="transmembrane region" description="Helical" evidence="6">
    <location>
        <begin position="180"/>
        <end position="198"/>
    </location>
</feature>
<feature type="transmembrane region" description="Helical" evidence="6">
    <location>
        <begin position="269"/>
        <end position="286"/>
    </location>
</feature>
<sequence length="499" mass="54852">MDAEALTESSSKQGHRKLSTASLVAMTCGVGGLQVLWSTIFSHGSSYLFSLGISATQSSLVWAVAPICGSVIQPVIGVISDLSHISWGRRRPFIIGGVVSITFAATALAWAETVSTVFCTLFDISNTEGQWGTVTRFVAIMSIILLNVSIQPLQLGLRSLIVDICPQEQQAMASTWASRFAGVGNIIGYVLGSVPLPWIYSDYEAMRFRYMAYCAILALITTSLFNCYYNEEQDPRMSMYEPEDERQTYRIVQYIADSFLQTSKRVRRVFLVQFFSWTGWFGFLFYSTSFVGKLYVDEQVKNEVTIGPSLKDHGMMLGARASLLFAIVALATNIVLPNLSQIGRSVIAMAKPHRRRGHNSSPHLSIIWGFGQVVYVISVLSTTVVSSSTTGTFLVAIAGFSWGVTQWVPFAIIGEETARRCINDESSKEEKDDLWSMAQGGRIMGLHNAAISVPQIIAALISTAIFWTAQKLNNENAIVWVIGWTGIPGAVAAWLAFMM</sequence>
<evidence type="ECO:0000313" key="8">
    <source>
        <dbReference type="Proteomes" id="UP001056012"/>
    </source>
</evidence>
<feature type="transmembrane region" description="Helical" evidence="6">
    <location>
        <begin position="446"/>
        <end position="466"/>
    </location>
</feature>
<dbReference type="PANTHER" id="PTHR19432:SF35">
    <property type="entry name" value="SOLUTE CARRIER FAMILY 45 MEMBER 3 ISOFORM X1"/>
    <property type="match status" value="1"/>
</dbReference>
<proteinExistence type="predicted"/>
<feature type="transmembrane region" description="Helical" evidence="6">
    <location>
        <begin position="391"/>
        <end position="413"/>
    </location>
</feature>
<dbReference type="Gene3D" id="1.20.1250.20">
    <property type="entry name" value="MFS general substrate transporter like domains"/>
    <property type="match status" value="1"/>
</dbReference>
<evidence type="ECO:0000256" key="2">
    <source>
        <dbReference type="ARBA" id="ARBA00022448"/>
    </source>
</evidence>
<feature type="transmembrane region" description="Helical" evidence="6">
    <location>
        <begin position="210"/>
        <end position="229"/>
    </location>
</feature>
<evidence type="ECO:0000313" key="7">
    <source>
        <dbReference type="EMBL" id="USP80823.1"/>
    </source>
</evidence>
<keyword evidence="5 6" id="KW-0472">Membrane</keyword>
<accession>A0A9Q8ZIM8</accession>
<comment type="subcellular location">
    <subcellularLocation>
        <location evidence="1">Membrane</location>
        <topology evidence="1">Multi-pass membrane protein</topology>
    </subcellularLocation>
</comment>
<keyword evidence="8" id="KW-1185">Reference proteome</keyword>
<dbReference type="EMBL" id="CP089279">
    <property type="protein sequence ID" value="USP80823.1"/>
    <property type="molecule type" value="Genomic_DNA"/>
</dbReference>
<dbReference type="AlphaFoldDB" id="A0A9Q8ZIM8"/>
<feature type="transmembrane region" description="Helical" evidence="6">
    <location>
        <begin position="317"/>
        <end position="336"/>
    </location>
</feature>
<feature type="transmembrane region" description="Helical" evidence="6">
    <location>
        <begin position="131"/>
        <end position="150"/>
    </location>
</feature>
<reference evidence="7" key="1">
    <citation type="submission" date="2021-12" db="EMBL/GenBank/DDBJ databases">
        <title>Curvularia clavata genome.</title>
        <authorList>
            <person name="Cao Y."/>
        </authorList>
    </citation>
    <scope>NUCLEOTIDE SEQUENCE</scope>
    <source>
        <strain evidence="7">Yc1106</strain>
    </source>
</reference>
<dbReference type="GO" id="GO:0008506">
    <property type="term" value="F:sucrose:proton symporter activity"/>
    <property type="evidence" value="ECO:0007669"/>
    <property type="project" value="TreeGrafter"/>
</dbReference>
<feature type="transmembrane region" description="Helical" evidence="6">
    <location>
        <begin position="21"/>
        <end position="40"/>
    </location>
</feature>
<dbReference type="SUPFAM" id="SSF103473">
    <property type="entry name" value="MFS general substrate transporter"/>
    <property type="match status" value="1"/>
</dbReference>
<dbReference type="VEuPathDB" id="FungiDB:yc1106_08097"/>
<dbReference type="Pfam" id="PF13347">
    <property type="entry name" value="MFS_2"/>
    <property type="match status" value="1"/>
</dbReference>
<dbReference type="InterPro" id="IPR036259">
    <property type="entry name" value="MFS_trans_sf"/>
</dbReference>
<feature type="transmembrane region" description="Helical" evidence="6">
    <location>
        <begin position="364"/>
        <end position="385"/>
    </location>
</feature>
<evidence type="ECO:0000256" key="3">
    <source>
        <dbReference type="ARBA" id="ARBA00022692"/>
    </source>
</evidence>
<dbReference type="OrthoDB" id="28755at2759"/>
<dbReference type="PANTHER" id="PTHR19432">
    <property type="entry name" value="SUGAR TRANSPORTER"/>
    <property type="match status" value="1"/>
</dbReference>
<name>A0A9Q8ZIM8_CURCL</name>
<feature type="transmembrane region" description="Helical" evidence="6">
    <location>
        <begin position="60"/>
        <end position="80"/>
    </location>
</feature>